<dbReference type="KEGG" id="acr:Acry_3381"/>
<feature type="domain" description="HTH IS408-type" evidence="1">
    <location>
        <begin position="9"/>
        <end position="89"/>
    </location>
</feature>
<gene>
    <name evidence="2" type="ordered locus">Acry_3381</name>
</gene>
<geneLocation type="plasmid" evidence="2 3">
    <name>pACRY02</name>
</geneLocation>
<sequence length="132" mass="13834">MKRLTMRNIREAQRLHAGGLSTRKIAASLGVGQSTASDYLKPVEHAGLSWPLAAEMTDAALEALLFHPIGGPSRLVEAQPDWPAIHPRDCGAPALHTALLCGFGTCPPLVQLLVKTRVPKPGGLTGGASDIA</sequence>
<keyword evidence="2" id="KW-0614">Plasmid</keyword>
<evidence type="ECO:0000313" key="2">
    <source>
        <dbReference type="EMBL" id="ABQ28991.1"/>
    </source>
</evidence>
<accession>A5FTQ9</accession>
<dbReference type="EMBL" id="CP000690">
    <property type="protein sequence ID" value="ABQ28991.1"/>
    <property type="molecule type" value="Genomic_DNA"/>
</dbReference>
<evidence type="ECO:0000313" key="3">
    <source>
        <dbReference type="Proteomes" id="UP000000245"/>
    </source>
</evidence>
<proteinExistence type="predicted"/>
<dbReference type="AlphaFoldDB" id="A5FTQ9"/>
<dbReference type="HOGENOM" id="CLU_1912511_0_0_5"/>
<evidence type="ECO:0000259" key="1">
    <source>
        <dbReference type="PROSITE" id="PS50532"/>
    </source>
</evidence>
<name>A5FTQ9_ACICJ</name>
<dbReference type="InterPro" id="IPR017895">
    <property type="entry name" value="HTH_IS408/IS1162_type"/>
</dbReference>
<reference evidence="2 3" key="1">
    <citation type="submission" date="2007-05" db="EMBL/GenBank/DDBJ databases">
        <title>Complete sequence of plasmid2 pACRY02 of Acidiphilium cryptum JF-5.</title>
        <authorList>
            <consortium name="US DOE Joint Genome Institute"/>
            <person name="Copeland A."/>
            <person name="Lucas S."/>
            <person name="Lapidus A."/>
            <person name="Barry K."/>
            <person name="Detter J.C."/>
            <person name="Glavina del Rio T."/>
            <person name="Hammon N."/>
            <person name="Israni S."/>
            <person name="Dalin E."/>
            <person name="Tice H."/>
            <person name="Pitluck S."/>
            <person name="Sims D."/>
            <person name="Brettin T."/>
            <person name="Bruce D."/>
            <person name="Han C."/>
            <person name="Schmutz J."/>
            <person name="Larimer F."/>
            <person name="Land M."/>
            <person name="Hauser L."/>
            <person name="Kyrpides N."/>
            <person name="Kim E."/>
            <person name="Magnuson T."/>
            <person name="Richardson P."/>
        </authorList>
    </citation>
    <scope>NUCLEOTIDE SEQUENCE [LARGE SCALE GENOMIC DNA]</scope>
    <source>
        <strain evidence="3">JF-5</strain>
        <plasmid evidence="3">Plasmid pACRY02</plasmid>
    </source>
</reference>
<protein>
    <recommendedName>
        <fullName evidence="1">HTH IS408-type domain-containing protein</fullName>
    </recommendedName>
</protein>
<keyword evidence="3" id="KW-1185">Reference proteome</keyword>
<organism evidence="2 3">
    <name type="scientific">Acidiphilium cryptum (strain JF-5)</name>
    <dbReference type="NCBI Taxonomy" id="349163"/>
    <lineage>
        <taxon>Bacteria</taxon>
        <taxon>Pseudomonadati</taxon>
        <taxon>Pseudomonadota</taxon>
        <taxon>Alphaproteobacteria</taxon>
        <taxon>Acetobacterales</taxon>
        <taxon>Acidocellaceae</taxon>
        <taxon>Acidiphilium</taxon>
    </lineage>
</organism>
<dbReference type="Proteomes" id="UP000000245">
    <property type="component" value="Plasmid pACRY02"/>
</dbReference>
<dbReference type="PROSITE" id="PS50532">
    <property type="entry name" value="HTH_IS408"/>
    <property type="match status" value="1"/>
</dbReference>